<feature type="domain" description="Ig-like" evidence="3">
    <location>
        <begin position="175"/>
        <end position="266"/>
    </location>
</feature>
<keyword evidence="4" id="KW-0121">Carboxypeptidase</keyword>
<evidence type="ECO:0000313" key="5">
    <source>
        <dbReference type="Proteomes" id="UP000297703"/>
    </source>
</evidence>
<dbReference type="Gene3D" id="2.60.40.10">
    <property type="entry name" value="Immunoglobulins"/>
    <property type="match status" value="2"/>
</dbReference>
<evidence type="ECO:0000256" key="2">
    <source>
        <dbReference type="SAM" id="Phobius"/>
    </source>
</evidence>
<dbReference type="InterPro" id="IPR003599">
    <property type="entry name" value="Ig_sub"/>
</dbReference>
<dbReference type="SUPFAM" id="SSF48726">
    <property type="entry name" value="Immunoglobulin"/>
    <property type="match status" value="2"/>
</dbReference>
<dbReference type="SMART" id="SM00408">
    <property type="entry name" value="IGc2"/>
    <property type="match status" value="2"/>
</dbReference>
<protein>
    <submittedName>
        <fullName evidence="4">Carboxypeptidase N catalytic chain</fullName>
    </submittedName>
</protein>
<dbReference type="InterPro" id="IPR036179">
    <property type="entry name" value="Ig-like_dom_sf"/>
</dbReference>
<keyword evidence="4" id="KW-0645">Protease</keyword>
<gene>
    <name evidence="4" type="ORF">DR999_PMT15086</name>
</gene>
<evidence type="ECO:0000259" key="3">
    <source>
        <dbReference type="PROSITE" id="PS50835"/>
    </source>
</evidence>
<dbReference type="SMART" id="SM00406">
    <property type="entry name" value="IGv"/>
    <property type="match status" value="1"/>
</dbReference>
<keyword evidence="2" id="KW-1133">Transmembrane helix</keyword>
<keyword evidence="2" id="KW-0472">Membrane</keyword>
<sequence>MQLRSVHSRGVPLNSVQVCLPFLGERKKKGGKVSLSPGDGMSALSILFLASCSVWMSGAQTEFKRVTEENVTLPCHHRLGLLEPRSLDIEWLLHDSKADQKVVITYSGGNVYNDLNEGQKGRVSFSSNFLAGDASLRIVSLQPSDAGQYTCKVKNTGQYEWYRITLIVLEKPSKPKCWVEGELFEGKELSLQCNSASGTAPILYQWQRISDKEGKIGHLPPTARVNISNPGQVLMKNLTQMVTGLYQCTAYNEAGQENCVVQVTVQYARSVGMVAGAVCGVVVGISLVFLSVWLTIRRKEKKRYEEEEAPNEIREDAEAPKAHLVKPGSSSSGSRSSRSGSSSTRSTANSASRSQRTLSTEATPHITPPQYSRVETEGREIDPKKVNHATLVKMGATPVMLPAQSRAFQTV</sequence>
<feature type="transmembrane region" description="Helical" evidence="2">
    <location>
        <begin position="271"/>
        <end position="294"/>
    </location>
</feature>
<evidence type="ECO:0000256" key="1">
    <source>
        <dbReference type="SAM" id="MobiDB-lite"/>
    </source>
</evidence>
<reference evidence="4 5" key="1">
    <citation type="submission" date="2019-04" db="EMBL/GenBank/DDBJ databases">
        <title>Draft genome of the big-headed turtle Platysternon megacephalum.</title>
        <authorList>
            <person name="Gong S."/>
        </authorList>
    </citation>
    <scope>NUCLEOTIDE SEQUENCE [LARGE SCALE GENOMIC DNA]</scope>
    <source>
        <strain evidence="4">DO16091913</strain>
        <tissue evidence="4">Muscle</tissue>
    </source>
</reference>
<evidence type="ECO:0000313" key="4">
    <source>
        <dbReference type="EMBL" id="TFK02594.1"/>
    </source>
</evidence>
<dbReference type="GO" id="GO:0005881">
    <property type="term" value="C:cytoplasmic microtubule"/>
    <property type="evidence" value="ECO:0007669"/>
    <property type="project" value="InterPro"/>
</dbReference>
<dbReference type="CDD" id="cd20960">
    <property type="entry name" value="IgV_CAR_like"/>
    <property type="match status" value="1"/>
</dbReference>
<dbReference type="GO" id="GO:0004180">
    <property type="term" value="F:carboxypeptidase activity"/>
    <property type="evidence" value="ECO:0007669"/>
    <property type="project" value="UniProtKB-KW"/>
</dbReference>
<dbReference type="InterPro" id="IPR013783">
    <property type="entry name" value="Ig-like_fold"/>
</dbReference>
<keyword evidence="2" id="KW-0812">Transmembrane</keyword>
<dbReference type="Proteomes" id="UP000297703">
    <property type="component" value="Unassembled WGS sequence"/>
</dbReference>
<dbReference type="PANTHER" id="PTHR44783">
    <property type="entry name" value="CXADR-LIKE MEMBRANE PROTEIN"/>
    <property type="match status" value="1"/>
</dbReference>
<dbReference type="Pfam" id="PF07686">
    <property type="entry name" value="V-set"/>
    <property type="match status" value="1"/>
</dbReference>
<dbReference type="AlphaFoldDB" id="A0A4D9E6L0"/>
<proteinExistence type="predicted"/>
<name>A0A4D9E6L0_9SAUR</name>
<dbReference type="InterPro" id="IPR042454">
    <property type="entry name" value="CLMP"/>
</dbReference>
<dbReference type="EMBL" id="QXTE01000183">
    <property type="protein sequence ID" value="TFK02594.1"/>
    <property type="molecule type" value="Genomic_DNA"/>
</dbReference>
<accession>A0A4D9E6L0</accession>
<feature type="compositionally biased region" description="Basic and acidic residues" evidence="1">
    <location>
        <begin position="374"/>
        <end position="385"/>
    </location>
</feature>
<reference evidence="4 5" key="2">
    <citation type="submission" date="2019-04" db="EMBL/GenBank/DDBJ databases">
        <title>The genome sequence of big-headed turtle.</title>
        <authorList>
            <person name="Gong S."/>
        </authorList>
    </citation>
    <scope>NUCLEOTIDE SEQUENCE [LARGE SCALE GENOMIC DNA]</scope>
    <source>
        <strain evidence="4">DO16091913</strain>
        <tissue evidence="4">Muscle</tissue>
    </source>
</reference>
<organism evidence="4 5">
    <name type="scientific">Platysternon megacephalum</name>
    <name type="common">big-headed turtle</name>
    <dbReference type="NCBI Taxonomy" id="55544"/>
    <lineage>
        <taxon>Eukaryota</taxon>
        <taxon>Metazoa</taxon>
        <taxon>Chordata</taxon>
        <taxon>Craniata</taxon>
        <taxon>Vertebrata</taxon>
        <taxon>Euteleostomi</taxon>
        <taxon>Archelosauria</taxon>
        <taxon>Testudinata</taxon>
        <taxon>Testudines</taxon>
        <taxon>Cryptodira</taxon>
        <taxon>Durocryptodira</taxon>
        <taxon>Testudinoidea</taxon>
        <taxon>Platysternidae</taxon>
        <taxon>Platysternon</taxon>
    </lineage>
</organism>
<dbReference type="PROSITE" id="PS50835">
    <property type="entry name" value="IG_LIKE"/>
    <property type="match status" value="2"/>
</dbReference>
<dbReference type="PANTHER" id="PTHR44783:SF1">
    <property type="entry name" value="CXADR-LIKE MEMBRANE PROTEIN"/>
    <property type="match status" value="1"/>
</dbReference>
<keyword evidence="5" id="KW-1185">Reference proteome</keyword>
<dbReference type="OrthoDB" id="9446970at2759"/>
<feature type="compositionally biased region" description="Basic and acidic residues" evidence="1">
    <location>
        <begin position="311"/>
        <end position="321"/>
    </location>
</feature>
<dbReference type="SMART" id="SM00409">
    <property type="entry name" value="IG"/>
    <property type="match status" value="2"/>
</dbReference>
<dbReference type="STRING" id="55544.A0A4D9E6L0"/>
<dbReference type="GO" id="GO:0016020">
    <property type="term" value="C:membrane"/>
    <property type="evidence" value="ECO:0007669"/>
    <property type="project" value="InterPro"/>
</dbReference>
<dbReference type="GO" id="GO:0009986">
    <property type="term" value="C:cell surface"/>
    <property type="evidence" value="ECO:0007669"/>
    <property type="project" value="TreeGrafter"/>
</dbReference>
<comment type="caution">
    <text evidence="4">The sequence shown here is derived from an EMBL/GenBank/DDBJ whole genome shotgun (WGS) entry which is preliminary data.</text>
</comment>
<keyword evidence="4" id="KW-0378">Hydrolase</keyword>
<dbReference type="InterPro" id="IPR013106">
    <property type="entry name" value="Ig_V-set"/>
</dbReference>
<feature type="region of interest" description="Disordered" evidence="1">
    <location>
        <begin position="303"/>
        <end position="386"/>
    </location>
</feature>
<dbReference type="InterPro" id="IPR007110">
    <property type="entry name" value="Ig-like_dom"/>
</dbReference>
<dbReference type="InterPro" id="IPR003598">
    <property type="entry name" value="Ig_sub2"/>
</dbReference>
<feature type="domain" description="Ig-like" evidence="3">
    <location>
        <begin position="69"/>
        <end position="165"/>
    </location>
</feature>
<feature type="compositionally biased region" description="Low complexity" evidence="1">
    <location>
        <begin position="329"/>
        <end position="354"/>
    </location>
</feature>